<dbReference type="Gene3D" id="3.20.20.100">
    <property type="entry name" value="NADP-dependent oxidoreductase domain"/>
    <property type="match status" value="2"/>
</dbReference>
<keyword evidence="7" id="KW-1185">Reference proteome</keyword>
<dbReference type="InterPro" id="IPR022313">
    <property type="entry name" value="Phe/His_NH3-lyase_AS"/>
</dbReference>
<feature type="domain" description="NADP-dependent oxidoreductase" evidence="5">
    <location>
        <begin position="737"/>
        <end position="885"/>
    </location>
</feature>
<name>A0A0D2KNI4_9EURO</name>
<dbReference type="Proteomes" id="UP000053411">
    <property type="component" value="Unassembled WGS sequence"/>
</dbReference>
<dbReference type="GO" id="GO:0016491">
    <property type="term" value="F:oxidoreductase activity"/>
    <property type="evidence" value="ECO:0007669"/>
    <property type="project" value="UniProtKB-KW"/>
</dbReference>
<sequence length="941" mass="104866">MTPSPPSPGRPRAGKECPTPHLNATRELADRVQSLIKEGYVEIDGHELDIATVVAVSRFDCKPFIKRTPKLQENVEAGRDILNAHIDRGSKLYGINTGFGGSADLRTNEMLALQRALIQHQQSAVLTPRDLAAEGGDHQETSSHSMPSAWVKGAMLIRCNTNIRGHSAIALQIADTLVEFVRRDMTPIVPLRGSISASGDLMPLSYLAGALQGNPDTFVRTGKGRNFKVINARDAFEEIQRLNQEDEAKHGKQLVHGTSIEYAPIVLGPKEGLALVNGTAPSATVACLALYETNQLAVLSQLITCLMSEALAGNVEWTNPYIAETRPHPGQIEVSQNQRSFFNGSKLVEGLDSVSRRMEGIVQDRYSTRTSSQWVGPLLEDLLHASEQLKIELNSTTDNPIVNLKTREVHCGGNFQATVVTMVSEKIRLCLQMMGKMLFAQTSELINPAYNNGLPPNLAADNPSLSFFAKGIDINMAAYQSELAFLANPVSSHVQSAEMHNQGVNSLALVSARYSMQSVEIVQLMSASAIYIGLQGVDLRTMHETFLAQFKAIAEAKIHLFFRYWVGDIEMQPLTDAIWDSIRKTWYATASSDVEDRCKSVANATLEPILSCLYQVGHHHQLGHQFLQERFVREHKNWIEALQKGMHDAFLLHRASFFDRPTTPEYLGRGTKALYRFVRGELGVPLHRGHIEDPVIWNSLDERPVKTIGSWISVIYEALRDGRLYWHQGHLRRCKIAFECMKAAYDAGINFFDCAEGYAEGKSEVVMGKAIKKYGWKRNDLVISTKIYWGQAHGDNRVNTFHPYFLMHRPDRHTPIEETVRAMNYIINTGKAFYWETSEWNSEEIAMAWACAERLNLIGPVMEQPEYSMQPIQVKQLKPVADKLGTDQATLALAWVLKKPRVSSAITGASKVEQITKSIQALDLGTKLDDANTAIKEVVVR</sequence>
<evidence type="ECO:0000256" key="3">
    <source>
        <dbReference type="RuleBase" id="RU003954"/>
    </source>
</evidence>
<accession>A0A0D2KNI4</accession>
<dbReference type="NCBIfam" id="TIGR01226">
    <property type="entry name" value="phe_am_lyase"/>
    <property type="match status" value="1"/>
</dbReference>
<evidence type="ECO:0000259" key="5">
    <source>
        <dbReference type="Pfam" id="PF00248"/>
    </source>
</evidence>
<dbReference type="InterPro" id="IPR036812">
    <property type="entry name" value="NAD(P)_OxRdtase_dom_sf"/>
</dbReference>
<dbReference type="Gene3D" id="1.20.200.10">
    <property type="entry name" value="Fumarase/aspartase (Central domain)"/>
    <property type="match status" value="1"/>
</dbReference>
<dbReference type="Gene3D" id="1.10.275.10">
    <property type="entry name" value="Fumarase/aspartase (N-terminal domain)"/>
    <property type="match status" value="1"/>
</dbReference>
<dbReference type="InterPro" id="IPR023210">
    <property type="entry name" value="NADP_OxRdtase_dom"/>
</dbReference>
<reference evidence="6 7" key="1">
    <citation type="submission" date="2015-01" db="EMBL/GenBank/DDBJ databases">
        <title>The Genome Sequence of Fonsecaea multimorphosa CBS 102226.</title>
        <authorList>
            <consortium name="The Broad Institute Genomics Platform"/>
            <person name="Cuomo C."/>
            <person name="de Hoog S."/>
            <person name="Gorbushina A."/>
            <person name="Stielow B."/>
            <person name="Teixiera M."/>
            <person name="Abouelleil A."/>
            <person name="Chapman S.B."/>
            <person name="Priest M."/>
            <person name="Young S.K."/>
            <person name="Wortman J."/>
            <person name="Nusbaum C."/>
            <person name="Birren B."/>
        </authorList>
    </citation>
    <scope>NUCLEOTIDE SEQUENCE [LARGE SCALE GENOMIC DNA]</scope>
    <source>
        <strain evidence="6 7">CBS 102226</strain>
    </source>
</reference>
<dbReference type="GO" id="GO:0005737">
    <property type="term" value="C:cytoplasm"/>
    <property type="evidence" value="ECO:0007669"/>
    <property type="project" value="InterPro"/>
</dbReference>
<dbReference type="InterPro" id="IPR008948">
    <property type="entry name" value="L-Aspartase-like"/>
</dbReference>
<dbReference type="PROSITE" id="PS00488">
    <property type="entry name" value="PAL_HISTIDASE"/>
    <property type="match status" value="1"/>
</dbReference>
<keyword evidence="2" id="KW-0560">Oxidoreductase</keyword>
<dbReference type="InterPro" id="IPR024083">
    <property type="entry name" value="Fumarase/histidase_N"/>
</dbReference>
<dbReference type="EMBL" id="KN848071">
    <property type="protein sequence ID" value="KIX98278.1"/>
    <property type="molecule type" value="Genomic_DNA"/>
</dbReference>
<comment type="similarity">
    <text evidence="1 3">Belongs to the PAL/histidase family.</text>
</comment>
<proteinExistence type="inferred from homology"/>
<evidence type="ECO:0000256" key="4">
    <source>
        <dbReference type="SAM" id="MobiDB-lite"/>
    </source>
</evidence>
<dbReference type="InterPro" id="IPR001106">
    <property type="entry name" value="Aromatic_Lyase"/>
</dbReference>
<dbReference type="InterPro" id="IPR005922">
    <property type="entry name" value="Phe_NH3-lyase"/>
</dbReference>
<dbReference type="SUPFAM" id="SSF51430">
    <property type="entry name" value="NAD(P)-linked oxidoreductase"/>
    <property type="match status" value="1"/>
</dbReference>
<dbReference type="GeneID" id="27711325"/>
<dbReference type="InterPro" id="IPR023144">
    <property type="entry name" value="Phe_NH3-lyase_shielding_dom_sf"/>
</dbReference>
<dbReference type="VEuPathDB" id="FungiDB:Z520_05579"/>
<evidence type="ECO:0000256" key="2">
    <source>
        <dbReference type="ARBA" id="ARBA00023002"/>
    </source>
</evidence>
<dbReference type="RefSeq" id="XP_016632401.1">
    <property type="nucleotide sequence ID" value="XM_016776082.1"/>
</dbReference>
<dbReference type="Pfam" id="PF00221">
    <property type="entry name" value="Lyase_aromatic"/>
    <property type="match status" value="1"/>
</dbReference>
<evidence type="ECO:0000313" key="7">
    <source>
        <dbReference type="Proteomes" id="UP000053411"/>
    </source>
</evidence>
<evidence type="ECO:0000256" key="1">
    <source>
        <dbReference type="ARBA" id="ARBA00007238"/>
    </source>
</evidence>
<evidence type="ECO:0000313" key="6">
    <source>
        <dbReference type="EMBL" id="KIX98278.1"/>
    </source>
</evidence>
<protein>
    <recommendedName>
        <fullName evidence="5">NADP-dependent oxidoreductase domain-containing protein</fullName>
    </recommendedName>
</protein>
<organism evidence="6 7">
    <name type="scientific">Fonsecaea multimorphosa CBS 102226</name>
    <dbReference type="NCBI Taxonomy" id="1442371"/>
    <lineage>
        <taxon>Eukaryota</taxon>
        <taxon>Fungi</taxon>
        <taxon>Dikarya</taxon>
        <taxon>Ascomycota</taxon>
        <taxon>Pezizomycotina</taxon>
        <taxon>Eurotiomycetes</taxon>
        <taxon>Chaetothyriomycetidae</taxon>
        <taxon>Chaetothyriales</taxon>
        <taxon>Herpotrichiellaceae</taxon>
        <taxon>Fonsecaea</taxon>
    </lineage>
</organism>
<dbReference type="CDD" id="cd00332">
    <property type="entry name" value="PAL-HAL"/>
    <property type="match status" value="1"/>
</dbReference>
<dbReference type="Pfam" id="PF00248">
    <property type="entry name" value="Aldo_ket_red"/>
    <property type="match status" value="1"/>
</dbReference>
<dbReference type="Gene3D" id="1.10.274.20">
    <property type="entry name" value="Phenylalanine ammonia-lyase 1, domain 3"/>
    <property type="match status" value="1"/>
</dbReference>
<dbReference type="STRING" id="1442371.A0A0D2KNI4"/>
<dbReference type="PANTHER" id="PTHR10362">
    <property type="entry name" value="HISTIDINE AMMONIA-LYASE"/>
    <property type="match status" value="1"/>
</dbReference>
<dbReference type="OrthoDB" id="10051290at2759"/>
<dbReference type="GO" id="GO:0016841">
    <property type="term" value="F:ammonia-lyase activity"/>
    <property type="evidence" value="ECO:0007669"/>
    <property type="project" value="InterPro"/>
</dbReference>
<dbReference type="AlphaFoldDB" id="A0A0D2KNI4"/>
<feature type="region of interest" description="Disordered" evidence="4">
    <location>
        <begin position="1"/>
        <end position="20"/>
    </location>
</feature>
<gene>
    <name evidence="6" type="ORF">Z520_05579</name>
</gene>
<dbReference type="GO" id="GO:0006559">
    <property type="term" value="P:L-phenylalanine catabolic process"/>
    <property type="evidence" value="ECO:0007669"/>
    <property type="project" value="InterPro"/>
</dbReference>
<dbReference type="SUPFAM" id="SSF48557">
    <property type="entry name" value="L-aspartase-like"/>
    <property type="match status" value="1"/>
</dbReference>
<keyword evidence="3" id="KW-0456">Lyase</keyword>